<gene>
    <name evidence="3" type="ORF">FGK63_10465</name>
</gene>
<dbReference type="RefSeq" id="WP_138841903.1">
    <property type="nucleotide sequence ID" value="NZ_VCPD01000003.1"/>
</dbReference>
<dbReference type="Pfam" id="PF03372">
    <property type="entry name" value="Exo_endo_phos"/>
    <property type="match status" value="1"/>
</dbReference>
<name>A0ABY2WYD8_9RHOB</name>
<organism evidence="3 4">
    <name type="scientific">Ruegeria sediminis</name>
    <dbReference type="NCBI Taxonomy" id="2583820"/>
    <lineage>
        <taxon>Bacteria</taxon>
        <taxon>Pseudomonadati</taxon>
        <taxon>Pseudomonadota</taxon>
        <taxon>Alphaproteobacteria</taxon>
        <taxon>Rhodobacterales</taxon>
        <taxon>Roseobacteraceae</taxon>
        <taxon>Ruegeria</taxon>
    </lineage>
</organism>
<dbReference type="InterPro" id="IPR036691">
    <property type="entry name" value="Endo/exonu/phosph_ase_sf"/>
</dbReference>
<dbReference type="Gene3D" id="3.60.10.10">
    <property type="entry name" value="Endonuclease/exonuclease/phosphatase"/>
    <property type="match status" value="1"/>
</dbReference>
<evidence type="ECO:0000313" key="3">
    <source>
        <dbReference type="EMBL" id="TMV07873.1"/>
    </source>
</evidence>
<keyword evidence="3" id="KW-0255">Endonuclease</keyword>
<comment type="caution">
    <text evidence="3">The sequence shown here is derived from an EMBL/GenBank/DDBJ whole genome shotgun (WGS) entry which is preliminary data.</text>
</comment>
<evidence type="ECO:0000313" key="4">
    <source>
        <dbReference type="Proteomes" id="UP001193035"/>
    </source>
</evidence>
<dbReference type="InterPro" id="IPR005135">
    <property type="entry name" value="Endo/exonuclease/phosphatase"/>
</dbReference>
<dbReference type="Proteomes" id="UP001193035">
    <property type="component" value="Unassembled WGS sequence"/>
</dbReference>
<dbReference type="SUPFAM" id="SSF56219">
    <property type="entry name" value="DNase I-like"/>
    <property type="match status" value="1"/>
</dbReference>
<protein>
    <submittedName>
        <fullName evidence="3">Endonuclease</fullName>
    </submittedName>
</protein>
<accession>A0ABY2WYD8</accession>
<evidence type="ECO:0000256" key="1">
    <source>
        <dbReference type="SAM" id="MobiDB-lite"/>
    </source>
</evidence>
<sequence>MRLATYNIEWFANLFDRNDALIVDDSWSGRHDVTKAQQVEAVAKVLTALDADAVMIVEAPNTGRTQNTIRALERFVRAFDLRTREAVMGFANETHQELAMLYDPDRLTARHDPQGPPTGKKGSGEAPRFDGTFRIDLDVDATEDIVRFSKPPIELAVRTRSGTELRILGAHLKSKYPHGAETRDEEIQISISNRRKQLAQAIWLRARLERHLEAGENVILMGDLNDGPGLDQFEHLFGRSSVEILLEAGLYDPNAVKSRQLRPGPLPTTARFQLPEKGRYLQALLDYIMISPGLRERQPSWRIWHPFDDVECWQMPELRNALLTASDHFPVSLDIDI</sequence>
<keyword evidence="3" id="KW-0378">Hydrolase</keyword>
<evidence type="ECO:0000259" key="2">
    <source>
        <dbReference type="Pfam" id="PF03372"/>
    </source>
</evidence>
<dbReference type="GO" id="GO:0004519">
    <property type="term" value="F:endonuclease activity"/>
    <property type="evidence" value="ECO:0007669"/>
    <property type="project" value="UniProtKB-KW"/>
</dbReference>
<feature type="domain" description="Endonuclease/exonuclease/phosphatase" evidence="2">
    <location>
        <begin position="4"/>
        <end position="328"/>
    </location>
</feature>
<keyword evidence="4" id="KW-1185">Reference proteome</keyword>
<reference evidence="3 4" key="1">
    <citation type="submission" date="2019-05" db="EMBL/GenBank/DDBJ databases">
        <title>Ruegeria sp. nov., isolated from tidal flat.</title>
        <authorList>
            <person name="Kim W."/>
        </authorList>
    </citation>
    <scope>NUCLEOTIDE SEQUENCE [LARGE SCALE GENOMIC DNA]</scope>
    <source>
        <strain evidence="3 4">CAU 1488</strain>
    </source>
</reference>
<dbReference type="EMBL" id="VCPD01000003">
    <property type="protein sequence ID" value="TMV07873.1"/>
    <property type="molecule type" value="Genomic_DNA"/>
</dbReference>
<feature type="region of interest" description="Disordered" evidence="1">
    <location>
        <begin position="107"/>
        <end position="128"/>
    </location>
</feature>
<proteinExistence type="predicted"/>
<keyword evidence="3" id="KW-0540">Nuclease</keyword>